<dbReference type="AlphaFoldDB" id="A0AA43QHY3"/>
<organism evidence="2 3">
    <name type="scientific">Ramalina farinacea</name>
    <dbReference type="NCBI Taxonomy" id="258253"/>
    <lineage>
        <taxon>Eukaryota</taxon>
        <taxon>Fungi</taxon>
        <taxon>Dikarya</taxon>
        <taxon>Ascomycota</taxon>
        <taxon>Pezizomycotina</taxon>
        <taxon>Lecanoromycetes</taxon>
        <taxon>OSLEUM clade</taxon>
        <taxon>Lecanoromycetidae</taxon>
        <taxon>Lecanorales</taxon>
        <taxon>Lecanorineae</taxon>
        <taxon>Ramalinaceae</taxon>
        <taxon>Ramalina</taxon>
    </lineage>
</organism>
<feature type="region of interest" description="Disordered" evidence="1">
    <location>
        <begin position="89"/>
        <end position="380"/>
    </location>
</feature>
<dbReference type="EMBL" id="JAPUFD010000002">
    <property type="protein sequence ID" value="MDI1485674.1"/>
    <property type="molecule type" value="Genomic_DNA"/>
</dbReference>
<gene>
    <name evidence="2" type="ORF">OHK93_003863</name>
</gene>
<feature type="compositionally biased region" description="Polar residues" evidence="1">
    <location>
        <begin position="280"/>
        <end position="297"/>
    </location>
</feature>
<comment type="caution">
    <text evidence="2">The sequence shown here is derived from an EMBL/GenBank/DDBJ whole genome shotgun (WGS) entry which is preliminary data.</text>
</comment>
<proteinExistence type="predicted"/>
<sequence>MPADEEHYPMDVKLHSHLNDKSSTSSSSAHGSSGQAFDTESTCTNESSEPANSQVPPPDKKVKLKRALEPPSRGTKVALRVFAGVNQGYGVSYNKNSGVFKTPDVKIIPTSKNEKGSRADGSSGGDPVDEERVKVPKHNGVTPKSILRGRSVPAESSYPNASYNRHRRPTDSQHAKQQADTPDRNSATSHKQKNGKDCPDPQDDLGDLVSTSVAELDKFRRSREPHASLNHDDKHGLSAGPQEKKGPPATMGTDDHRRSQHRPASSTPADRLIAKYYSSAAGSKTTPATPQKNSSSVARGYPYTQHRPDAAPARRKSYERKRTNDGERAASPIPGQDDHLQFLDSQHQRQSQPQRLIYQSCGPSSSKDPKSQYLKPISPPYEPHPPDYLHKFSSWDIKIYLLNTYPAYAVEIDKMSDEDVEFCSHVHVVYIGVAQSHRCCPVGIGVPPRIGRETEQQRRERTLSKLKFADNFNHVVGCVHEMMAREEKARQEKANYGGSPPITPSYPPPNISTSNNPSSSNVTVPQSRKEGNDKSDNDNNDNGEKWRWGG</sequence>
<name>A0AA43QHY3_9LECA</name>
<evidence type="ECO:0000256" key="1">
    <source>
        <dbReference type="SAM" id="MobiDB-lite"/>
    </source>
</evidence>
<accession>A0AA43QHY3</accession>
<feature type="region of interest" description="Disordered" evidence="1">
    <location>
        <begin position="487"/>
        <end position="550"/>
    </location>
</feature>
<protein>
    <submittedName>
        <fullName evidence="2">Uncharacterized protein</fullName>
    </submittedName>
</protein>
<evidence type="ECO:0000313" key="3">
    <source>
        <dbReference type="Proteomes" id="UP001161017"/>
    </source>
</evidence>
<keyword evidence="3" id="KW-1185">Reference proteome</keyword>
<reference evidence="2" key="1">
    <citation type="journal article" date="2023" name="Genome Biol. Evol.">
        <title>First Whole Genome Sequence and Flow Cytometry Genome Size Data for the Lichen-Forming Fungus Ramalina farinacea (Ascomycota).</title>
        <authorList>
            <person name="Llewellyn T."/>
            <person name="Mian S."/>
            <person name="Hill R."/>
            <person name="Leitch I.J."/>
            <person name="Gaya E."/>
        </authorList>
    </citation>
    <scope>NUCLEOTIDE SEQUENCE</scope>
    <source>
        <strain evidence="2">LIQ254RAFAR</strain>
    </source>
</reference>
<feature type="compositionally biased region" description="Low complexity" evidence="1">
    <location>
        <begin position="511"/>
        <end position="521"/>
    </location>
</feature>
<feature type="compositionally biased region" description="Basic and acidic residues" evidence="1">
    <location>
        <begin position="1"/>
        <end position="20"/>
    </location>
</feature>
<feature type="compositionally biased region" description="Basic and acidic residues" evidence="1">
    <location>
        <begin position="527"/>
        <end position="550"/>
    </location>
</feature>
<feature type="compositionally biased region" description="Low complexity" evidence="1">
    <location>
        <begin position="21"/>
        <end position="33"/>
    </location>
</feature>
<feature type="compositionally biased region" description="Polar residues" evidence="1">
    <location>
        <begin position="34"/>
        <end position="54"/>
    </location>
</feature>
<feature type="compositionally biased region" description="Polar residues" evidence="1">
    <location>
        <begin position="175"/>
        <end position="189"/>
    </location>
</feature>
<dbReference type="Proteomes" id="UP001161017">
    <property type="component" value="Unassembled WGS sequence"/>
</dbReference>
<feature type="compositionally biased region" description="Basic and acidic residues" evidence="1">
    <location>
        <begin position="215"/>
        <end position="246"/>
    </location>
</feature>
<feature type="region of interest" description="Disordered" evidence="1">
    <location>
        <begin position="1"/>
        <end position="76"/>
    </location>
</feature>
<feature type="compositionally biased region" description="Polar residues" evidence="1">
    <location>
        <begin position="343"/>
        <end position="354"/>
    </location>
</feature>
<feature type="compositionally biased region" description="Pro residues" evidence="1">
    <location>
        <begin position="501"/>
        <end position="510"/>
    </location>
</feature>
<evidence type="ECO:0000313" key="2">
    <source>
        <dbReference type="EMBL" id="MDI1485674.1"/>
    </source>
</evidence>